<accession>A0ABY3YX72</accession>
<dbReference type="RefSeq" id="WP_003981092.1">
    <property type="nucleotide sequence ID" value="NZ_CP043497.1"/>
</dbReference>
<dbReference type="GeneID" id="66858645"/>
<keyword evidence="1" id="KW-0472">Membrane</keyword>
<name>A0ABY3YX72_STRRM</name>
<proteinExistence type="predicted"/>
<evidence type="ECO:0000256" key="1">
    <source>
        <dbReference type="SAM" id="Phobius"/>
    </source>
</evidence>
<reference evidence="2 3" key="1">
    <citation type="submission" date="2022-03" db="EMBL/GenBank/DDBJ databases">
        <title>Complete genome of Streptomyces rimosus ssp. rimosus R7 (=ATCC 10970).</title>
        <authorList>
            <person name="Beganovic S."/>
            <person name="Ruckert C."/>
            <person name="Busche T."/>
            <person name="Kalinowski J."/>
            <person name="Wittmann C."/>
        </authorList>
    </citation>
    <scope>NUCLEOTIDE SEQUENCE [LARGE SCALE GENOMIC DNA]</scope>
    <source>
        <strain evidence="2 3">R7</strain>
    </source>
</reference>
<protein>
    <recommendedName>
        <fullName evidence="4">DUF2207 domain-containing protein</fullName>
    </recommendedName>
</protein>
<dbReference type="Proteomes" id="UP000829494">
    <property type="component" value="Chromosome"/>
</dbReference>
<feature type="transmembrane region" description="Helical" evidence="1">
    <location>
        <begin position="146"/>
        <end position="169"/>
    </location>
</feature>
<gene>
    <name evidence="2" type="ORF">SRIMR7_08935</name>
</gene>
<keyword evidence="1" id="KW-0812">Transmembrane</keyword>
<keyword evidence="3" id="KW-1185">Reference proteome</keyword>
<keyword evidence="1" id="KW-1133">Transmembrane helix</keyword>
<dbReference type="EMBL" id="CP094298">
    <property type="protein sequence ID" value="UNZ02269.1"/>
    <property type="molecule type" value="Genomic_DNA"/>
</dbReference>
<organism evidence="2 3">
    <name type="scientific">Streptomyces rimosus subsp. rimosus</name>
    <dbReference type="NCBI Taxonomy" id="132474"/>
    <lineage>
        <taxon>Bacteria</taxon>
        <taxon>Bacillati</taxon>
        <taxon>Actinomycetota</taxon>
        <taxon>Actinomycetes</taxon>
        <taxon>Kitasatosporales</taxon>
        <taxon>Streptomycetaceae</taxon>
        <taxon>Streptomyces</taxon>
    </lineage>
</organism>
<evidence type="ECO:0000313" key="3">
    <source>
        <dbReference type="Proteomes" id="UP000829494"/>
    </source>
</evidence>
<evidence type="ECO:0000313" key="2">
    <source>
        <dbReference type="EMBL" id="UNZ02269.1"/>
    </source>
</evidence>
<sequence length="238" mass="26383">MSTVWLYDPSLRGGRWEAPPDGRVFREIRTTVGQAAPYDRKAARTVAYVERQLPSGGHDAYRTARKDGVRSFALWESPYRERLLARVVTRAAAKGQPTSYEVQDADGASLAVVTRTPARSDGAGRTRWTVQQTGRVPAVGLKGRLFWWWVWWLILPVQVLIAVGSLVSGSGDGARMPRRIRWYAGGRRTPVLDWASGVEDFELDVPAEGWDPRVTAALVALLTSHAGLLGTAWDEAER</sequence>
<evidence type="ECO:0008006" key="4">
    <source>
        <dbReference type="Google" id="ProtNLM"/>
    </source>
</evidence>